<dbReference type="RefSeq" id="WP_307241919.1">
    <property type="nucleotide sequence ID" value="NZ_JAUSQZ010000001.1"/>
</dbReference>
<dbReference type="Pfam" id="PF12728">
    <property type="entry name" value="HTH_17"/>
    <property type="match status" value="1"/>
</dbReference>
<keyword evidence="3" id="KW-1185">Reference proteome</keyword>
<dbReference type="NCBIfam" id="TIGR01764">
    <property type="entry name" value="excise"/>
    <property type="match status" value="1"/>
</dbReference>
<sequence length="84" mass="9578">MSTVVRIESNRAVYTVMEVAQLLSLSRGTTYTMIRKGEIPAKKIGDRWVIPKARFNAWLNDLPEATDEDVERALRKVSGDDIQR</sequence>
<dbReference type="InterPro" id="IPR041657">
    <property type="entry name" value="HTH_17"/>
</dbReference>
<evidence type="ECO:0000259" key="1">
    <source>
        <dbReference type="Pfam" id="PF12728"/>
    </source>
</evidence>
<comment type="caution">
    <text evidence="2">The sequence shown here is derived from an EMBL/GenBank/DDBJ whole genome shotgun (WGS) entry which is preliminary data.</text>
</comment>
<protein>
    <submittedName>
        <fullName evidence="2">Excisionase family DNA binding protein</fullName>
    </submittedName>
</protein>
<organism evidence="2 3">
    <name type="scientific">Kineosporia succinea</name>
    <dbReference type="NCBI Taxonomy" id="84632"/>
    <lineage>
        <taxon>Bacteria</taxon>
        <taxon>Bacillati</taxon>
        <taxon>Actinomycetota</taxon>
        <taxon>Actinomycetes</taxon>
        <taxon>Kineosporiales</taxon>
        <taxon>Kineosporiaceae</taxon>
        <taxon>Kineosporia</taxon>
    </lineage>
</organism>
<accession>A0ABT9P260</accession>
<feature type="domain" description="Helix-turn-helix" evidence="1">
    <location>
        <begin position="13"/>
        <end position="60"/>
    </location>
</feature>
<gene>
    <name evidence="2" type="ORF">J2S57_002512</name>
</gene>
<dbReference type="Proteomes" id="UP001235712">
    <property type="component" value="Unassembled WGS sequence"/>
</dbReference>
<reference evidence="2 3" key="1">
    <citation type="submission" date="2023-07" db="EMBL/GenBank/DDBJ databases">
        <title>Sequencing the genomes of 1000 actinobacteria strains.</title>
        <authorList>
            <person name="Klenk H.-P."/>
        </authorList>
    </citation>
    <scope>NUCLEOTIDE SEQUENCE [LARGE SCALE GENOMIC DNA]</scope>
    <source>
        <strain evidence="2 3">DSM 44388</strain>
    </source>
</reference>
<name>A0ABT9P260_9ACTN</name>
<dbReference type="InterPro" id="IPR010093">
    <property type="entry name" value="SinI_DNA-bd"/>
</dbReference>
<evidence type="ECO:0000313" key="2">
    <source>
        <dbReference type="EMBL" id="MDP9826763.1"/>
    </source>
</evidence>
<dbReference type="EMBL" id="JAUSQZ010000001">
    <property type="protein sequence ID" value="MDP9826763.1"/>
    <property type="molecule type" value="Genomic_DNA"/>
</dbReference>
<evidence type="ECO:0000313" key="3">
    <source>
        <dbReference type="Proteomes" id="UP001235712"/>
    </source>
</evidence>
<proteinExistence type="predicted"/>